<gene>
    <name evidence="4" type="ORF">COK86_23925</name>
</gene>
<feature type="coiled-coil region" evidence="2">
    <location>
        <begin position="69"/>
        <end position="96"/>
    </location>
</feature>
<comment type="function">
    <text evidence="1">Involved in the transposition of the insertion sequence.</text>
</comment>
<dbReference type="AlphaFoldDB" id="A0A2B3TUG7"/>
<dbReference type="Proteomes" id="UP000224076">
    <property type="component" value="Unassembled WGS sequence"/>
</dbReference>
<evidence type="ECO:0000259" key="3">
    <source>
        <dbReference type="PROSITE" id="PS50994"/>
    </source>
</evidence>
<dbReference type="InterPro" id="IPR009057">
    <property type="entry name" value="Homeodomain-like_sf"/>
</dbReference>
<protein>
    <recommendedName>
        <fullName evidence="3">Integrase catalytic domain-containing protein</fullName>
    </recommendedName>
</protein>
<dbReference type="GO" id="GO:0015074">
    <property type="term" value="P:DNA integration"/>
    <property type="evidence" value="ECO:0007669"/>
    <property type="project" value="InterPro"/>
</dbReference>
<evidence type="ECO:0000256" key="2">
    <source>
        <dbReference type="SAM" id="Coils"/>
    </source>
</evidence>
<organism evidence="4 5">
    <name type="scientific">Bacillus cereus</name>
    <dbReference type="NCBI Taxonomy" id="1396"/>
    <lineage>
        <taxon>Bacteria</taxon>
        <taxon>Bacillati</taxon>
        <taxon>Bacillota</taxon>
        <taxon>Bacilli</taxon>
        <taxon>Bacillales</taxon>
        <taxon>Bacillaceae</taxon>
        <taxon>Bacillus</taxon>
        <taxon>Bacillus cereus group</taxon>
    </lineage>
</organism>
<keyword evidence="2" id="KW-0175">Coiled coil</keyword>
<evidence type="ECO:0000256" key="1">
    <source>
        <dbReference type="ARBA" id="ARBA00002286"/>
    </source>
</evidence>
<dbReference type="SUPFAM" id="SSF53098">
    <property type="entry name" value="Ribonuclease H-like"/>
    <property type="match status" value="1"/>
</dbReference>
<reference evidence="4 5" key="1">
    <citation type="submission" date="2017-09" db="EMBL/GenBank/DDBJ databases">
        <title>Large-scale bioinformatics analysis of Bacillus genomes uncovers conserved roles of natural products in bacterial physiology.</title>
        <authorList>
            <consortium name="Agbiome Team Llc"/>
            <person name="Bleich R.M."/>
            <person name="Grubbs K.J."/>
            <person name="Santa Maria K.C."/>
            <person name="Allen S.E."/>
            <person name="Farag S."/>
            <person name="Shank E.A."/>
            <person name="Bowers A."/>
        </authorList>
    </citation>
    <scope>NUCLEOTIDE SEQUENCE [LARGE SCALE GENOMIC DNA]</scope>
    <source>
        <strain evidence="4 5">AFS061806</strain>
    </source>
</reference>
<feature type="domain" description="Integrase catalytic" evidence="3">
    <location>
        <begin position="225"/>
        <end position="388"/>
    </location>
</feature>
<dbReference type="PANTHER" id="PTHR46889:SF4">
    <property type="entry name" value="TRANSPOSASE INSO FOR INSERTION SEQUENCE ELEMENT IS911B-RELATED"/>
    <property type="match status" value="1"/>
</dbReference>
<evidence type="ECO:0000313" key="5">
    <source>
        <dbReference type="Proteomes" id="UP000224076"/>
    </source>
</evidence>
<dbReference type="GO" id="GO:0003676">
    <property type="term" value="F:nucleic acid binding"/>
    <property type="evidence" value="ECO:0007669"/>
    <property type="project" value="InterPro"/>
</dbReference>
<dbReference type="InterPro" id="IPR036397">
    <property type="entry name" value="RNaseH_sf"/>
</dbReference>
<dbReference type="PROSITE" id="PS50994">
    <property type="entry name" value="INTEGRASE"/>
    <property type="match status" value="1"/>
</dbReference>
<dbReference type="InterPro" id="IPR012337">
    <property type="entry name" value="RNaseH-like_sf"/>
</dbReference>
<dbReference type="NCBIfam" id="NF033516">
    <property type="entry name" value="transpos_IS3"/>
    <property type="match status" value="1"/>
</dbReference>
<sequence>MGTRKSYSEEIKWKTIELKKQRYTNKEIMDQLGIKNKAQIKTWMKWHREGETYRFSRSVGKQSTLQKASEEGITEIEKLQIENRKLKMQIDILKKVPRNREELVKEVVVELVKLMKNEYSIKEICILIGIPRSTYYRWKNKAKDIKKAKLEQAILTICMTNHFRYGHRKVTALLKRKYNYHLNRKTVQKIMQKKSLQCRVKRKRRTCINGESRIVVENLLNRSFQATNPNEKWVTDITYFPFGTEMLYLSSIMDLYNNEIIAYEISNRQDVTLVLKTVEKAIKSQQKAEIILHSDQGAVYTSYAFQTLSKENGITTSMSRKGNCHDNAVIESFHSSLKSELFYSQEKQLHSTSTLKQLIHDYIEYYNTERIPEKLNYLSPIEYKKQVA</sequence>
<dbReference type="RefSeq" id="WP_098666223.1">
    <property type="nucleotide sequence ID" value="NZ_NVDG01000044.1"/>
</dbReference>
<comment type="caution">
    <text evidence="4">The sequence shown here is derived from an EMBL/GenBank/DDBJ whole genome shotgun (WGS) entry which is preliminary data.</text>
</comment>
<dbReference type="InterPro" id="IPR050900">
    <property type="entry name" value="Transposase_IS3/IS150/IS904"/>
</dbReference>
<dbReference type="InterPro" id="IPR048020">
    <property type="entry name" value="Transpos_IS3"/>
</dbReference>
<dbReference type="EMBL" id="NVDG01000044">
    <property type="protein sequence ID" value="PFU38973.1"/>
    <property type="molecule type" value="Genomic_DNA"/>
</dbReference>
<name>A0A2B3TUG7_BACCE</name>
<accession>A0A2B3TUG7</accession>
<dbReference type="Pfam" id="PF13333">
    <property type="entry name" value="rve_2"/>
    <property type="match status" value="1"/>
</dbReference>
<dbReference type="Pfam" id="PF00665">
    <property type="entry name" value="rve"/>
    <property type="match status" value="1"/>
</dbReference>
<dbReference type="InterPro" id="IPR001584">
    <property type="entry name" value="Integrase_cat-core"/>
</dbReference>
<dbReference type="PANTHER" id="PTHR46889">
    <property type="entry name" value="TRANSPOSASE INSF FOR INSERTION SEQUENCE IS3B-RELATED"/>
    <property type="match status" value="1"/>
</dbReference>
<dbReference type="SUPFAM" id="SSF46689">
    <property type="entry name" value="Homeodomain-like"/>
    <property type="match status" value="1"/>
</dbReference>
<proteinExistence type="predicted"/>
<evidence type="ECO:0000313" key="4">
    <source>
        <dbReference type="EMBL" id="PFU38973.1"/>
    </source>
</evidence>
<dbReference type="Pfam" id="PF13276">
    <property type="entry name" value="HTH_21"/>
    <property type="match status" value="1"/>
</dbReference>
<dbReference type="InterPro" id="IPR025948">
    <property type="entry name" value="HTH-like_dom"/>
</dbReference>
<dbReference type="Gene3D" id="3.30.420.10">
    <property type="entry name" value="Ribonuclease H-like superfamily/Ribonuclease H"/>
    <property type="match status" value="1"/>
</dbReference>